<name>A0ACB9PS86_BAUVA</name>
<sequence>MLCKTAAKIFTRNELCHLEDMCLRVLSLCNSQSLKEGICVHSPIIKLDLQDNIYLNNNMLSLYAKCIGVGQARHFFDEMPHKDVVSWTAVLSAHVRNRHHCEALELFNSMLHSGQYPNEFTLSSALRSCSALGDFDNGAKIHAHVVKLGLEGNNVLGTNLIDLYTNCDYAEEAYMVLTFMKDGDIVSWTTLISSLVESQKWSDAFQLYVKMIEAEVHPNEFTFVKLLGASCFLGLNYGKKLHAHLIRFCIEMNVVLKTAIVDMYSKCQRMGDAIKVSNQTPEYDVFLWTTIISGFTQNFQVKEAVNTFVEMEISEILPNNFTYTSLLNASTSILSLELGEQFHSRLVKVGLEDDLYAGNSLVDMYMKCSHSTTDAIKVFRGMTSPNVVSWTSLIAGFAEHGFEEDSFQLYIEMQAAGVQPNSFTLSSVLGACSRIKSLGQTMKLHAYIIKTKADNHIAVGNALVDAYAGCEMLNDAWCVIDMMSHRDPVTYTSLAARMNQMGNHELALEIITHMYNDGIVMDEFSLASFLSAAAGLVSLETGKQLHCHSIKSGLESFIKVSNGLVHTYSKCGCVHDAYRALKKINRPDAVSWNGLISGLAYTGHFSHALSAFDDMRLAGVQPDSVTFLTLLFACSHGNLFDLGLEYFHCMERMYNITPKLDHYVSLVDLLGRAGRLEEAMEVIETLPSRPNSLIYKTLLSACKLHGNVPLGEDMARRALELDPLDPATYLLLANLYDNARMYDLSEKTRRLVRQRGLRKVQGFGDKKQDMCFSTRERR</sequence>
<dbReference type="Proteomes" id="UP000828941">
    <property type="component" value="Chromosome 3"/>
</dbReference>
<comment type="caution">
    <text evidence="1">The sequence shown here is derived from an EMBL/GenBank/DDBJ whole genome shotgun (WGS) entry which is preliminary data.</text>
</comment>
<protein>
    <submittedName>
        <fullName evidence="1">Uncharacterized protein</fullName>
    </submittedName>
</protein>
<keyword evidence="2" id="KW-1185">Reference proteome</keyword>
<organism evidence="1 2">
    <name type="scientific">Bauhinia variegata</name>
    <name type="common">Purple orchid tree</name>
    <name type="synonym">Phanera variegata</name>
    <dbReference type="NCBI Taxonomy" id="167791"/>
    <lineage>
        <taxon>Eukaryota</taxon>
        <taxon>Viridiplantae</taxon>
        <taxon>Streptophyta</taxon>
        <taxon>Embryophyta</taxon>
        <taxon>Tracheophyta</taxon>
        <taxon>Spermatophyta</taxon>
        <taxon>Magnoliopsida</taxon>
        <taxon>eudicotyledons</taxon>
        <taxon>Gunneridae</taxon>
        <taxon>Pentapetalae</taxon>
        <taxon>rosids</taxon>
        <taxon>fabids</taxon>
        <taxon>Fabales</taxon>
        <taxon>Fabaceae</taxon>
        <taxon>Cercidoideae</taxon>
        <taxon>Cercideae</taxon>
        <taxon>Bauhiniinae</taxon>
        <taxon>Bauhinia</taxon>
    </lineage>
</organism>
<evidence type="ECO:0000313" key="1">
    <source>
        <dbReference type="EMBL" id="KAI4351625.1"/>
    </source>
</evidence>
<gene>
    <name evidence="1" type="ORF">L6164_005968</name>
</gene>
<proteinExistence type="predicted"/>
<evidence type="ECO:0000313" key="2">
    <source>
        <dbReference type="Proteomes" id="UP000828941"/>
    </source>
</evidence>
<reference evidence="1 2" key="1">
    <citation type="journal article" date="2022" name="DNA Res.">
        <title>Chromosomal-level genome assembly of the orchid tree Bauhinia variegata (Leguminosae; Cercidoideae) supports the allotetraploid origin hypothesis of Bauhinia.</title>
        <authorList>
            <person name="Zhong Y."/>
            <person name="Chen Y."/>
            <person name="Zheng D."/>
            <person name="Pang J."/>
            <person name="Liu Y."/>
            <person name="Luo S."/>
            <person name="Meng S."/>
            <person name="Qian L."/>
            <person name="Wei D."/>
            <person name="Dai S."/>
            <person name="Zhou R."/>
        </authorList>
    </citation>
    <scope>NUCLEOTIDE SEQUENCE [LARGE SCALE GENOMIC DNA]</scope>
    <source>
        <strain evidence="1">BV-YZ2020</strain>
    </source>
</reference>
<accession>A0ACB9PS86</accession>
<dbReference type="EMBL" id="CM039428">
    <property type="protein sequence ID" value="KAI4351625.1"/>
    <property type="molecule type" value="Genomic_DNA"/>
</dbReference>